<feature type="transmembrane region" description="Helical" evidence="3">
    <location>
        <begin position="138"/>
        <end position="157"/>
    </location>
</feature>
<keyword evidence="3" id="KW-1133">Transmembrane helix</keyword>
<dbReference type="GO" id="GO:0003677">
    <property type="term" value="F:DNA binding"/>
    <property type="evidence" value="ECO:0007669"/>
    <property type="project" value="InterPro"/>
</dbReference>
<reference evidence="4 5" key="1">
    <citation type="submission" date="2023-07" db="EMBL/GenBank/DDBJ databases">
        <title>Sequencing the genomes of 1000 actinobacteria strains.</title>
        <authorList>
            <person name="Klenk H.-P."/>
        </authorList>
    </citation>
    <scope>NUCLEOTIDE SEQUENCE [LARGE SCALE GENOMIC DNA]</scope>
    <source>
        <strain evidence="4 5">DSM 44711</strain>
    </source>
</reference>
<dbReference type="InterPro" id="IPR011067">
    <property type="entry name" value="Plasmid_toxin/cell-grow_inhib"/>
</dbReference>
<dbReference type="Pfam" id="PF02452">
    <property type="entry name" value="PemK_toxin"/>
    <property type="match status" value="1"/>
</dbReference>
<dbReference type="AlphaFoldDB" id="A0AAE3ZYZ1"/>
<name>A0AAE3ZYZ1_9ACTN</name>
<evidence type="ECO:0000256" key="1">
    <source>
        <dbReference type="ARBA" id="ARBA00007521"/>
    </source>
</evidence>
<keyword evidence="5" id="KW-1185">Reference proteome</keyword>
<keyword evidence="3" id="KW-0812">Transmembrane</keyword>
<dbReference type="SUPFAM" id="SSF50118">
    <property type="entry name" value="Cell growth inhibitor/plasmid maintenance toxic component"/>
    <property type="match status" value="1"/>
</dbReference>
<organism evidence="4 5">
    <name type="scientific">Catenuloplanes niger</name>
    <dbReference type="NCBI Taxonomy" id="587534"/>
    <lineage>
        <taxon>Bacteria</taxon>
        <taxon>Bacillati</taxon>
        <taxon>Actinomycetota</taxon>
        <taxon>Actinomycetes</taxon>
        <taxon>Micromonosporales</taxon>
        <taxon>Micromonosporaceae</taxon>
        <taxon>Catenuloplanes</taxon>
    </lineage>
</organism>
<proteinExistence type="inferred from homology"/>
<dbReference type="Gene3D" id="2.30.30.110">
    <property type="match status" value="1"/>
</dbReference>
<protein>
    <submittedName>
        <fullName evidence="4">Uncharacterized protein</fullName>
    </submittedName>
</protein>
<evidence type="ECO:0000313" key="4">
    <source>
        <dbReference type="EMBL" id="MDR7327542.1"/>
    </source>
</evidence>
<comment type="similarity">
    <text evidence="1">Belongs to the PemK/MazF family.</text>
</comment>
<sequence>MRGVGYARGGLLSVSLKIFALWFVAALLAWPVVVLVSPGGTDSAGERPGTAALWLSVALALAVAVAWWYRPVWPGLRLFPLLSRGAAVLAATSGTVLAWHAAGMPYWGLAGPAGGNALFAVIGCVAVWAALDRLPPAWLALLGALTLGAGIALAVAVDARGAMAVLTGEETGPESGLRWGMVLTMVQIAAVALLVIAGWRLFDQWRTGTLAHAGDRSQGQWPPKAGQVWYADVPFQEGDGESKDRPVLVVRTGRRQAEVLKITSQDKSRYPDHYLFLPHPKWRQVLDKNSWLELRPVTLSYHRFHNLRGLARYGTVRTVRKRVKTHPAS</sequence>
<evidence type="ECO:0000256" key="3">
    <source>
        <dbReference type="SAM" id="Phobius"/>
    </source>
</evidence>
<dbReference type="EMBL" id="JAVDYC010000001">
    <property type="protein sequence ID" value="MDR7327542.1"/>
    <property type="molecule type" value="Genomic_DNA"/>
</dbReference>
<comment type="caution">
    <text evidence="4">The sequence shown here is derived from an EMBL/GenBank/DDBJ whole genome shotgun (WGS) entry which is preliminary data.</text>
</comment>
<feature type="transmembrane region" description="Helical" evidence="3">
    <location>
        <begin position="113"/>
        <end position="131"/>
    </location>
</feature>
<evidence type="ECO:0000256" key="2">
    <source>
        <dbReference type="ARBA" id="ARBA00022649"/>
    </source>
</evidence>
<evidence type="ECO:0000313" key="5">
    <source>
        <dbReference type="Proteomes" id="UP001183629"/>
    </source>
</evidence>
<feature type="transmembrane region" description="Helical" evidence="3">
    <location>
        <begin position="51"/>
        <end position="69"/>
    </location>
</feature>
<accession>A0AAE3ZYZ1</accession>
<feature type="transmembrane region" description="Helical" evidence="3">
    <location>
        <begin position="177"/>
        <end position="202"/>
    </location>
</feature>
<dbReference type="Proteomes" id="UP001183629">
    <property type="component" value="Unassembled WGS sequence"/>
</dbReference>
<dbReference type="RefSeq" id="WP_310424935.1">
    <property type="nucleotide sequence ID" value="NZ_JAVDYC010000001.1"/>
</dbReference>
<keyword evidence="3" id="KW-0472">Membrane</keyword>
<keyword evidence="2" id="KW-1277">Toxin-antitoxin system</keyword>
<feature type="transmembrane region" description="Helical" evidence="3">
    <location>
        <begin position="12"/>
        <end position="31"/>
    </location>
</feature>
<gene>
    <name evidence="4" type="ORF">J2S44_007792</name>
</gene>
<feature type="transmembrane region" description="Helical" evidence="3">
    <location>
        <begin position="81"/>
        <end position="101"/>
    </location>
</feature>
<dbReference type="InterPro" id="IPR003477">
    <property type="entry name" value="PemK-like"/>
</dbReference>